<dbReference type="OrthoDB" id="361630at2759"/>
<dbReference type="Gene3D" id="3.40.50.300">
    <property type="entry name" value="P-loop containing nucleotide triphosphate hydrolases"/>
    <property type="match status" value="1"/>
</dbReference>
<dbReference type="InterPro" id="IPR009000">
    <property type="entry name" value="Transl_B-barrel_sf"/>
</dbReference>
<dbReference type="PROSITE" id="PS51722">
    <property type="entry name" value="G_TR_2"/>
    <property type="match status" value="1"/>
</dbReference>
<protein>
    <submittedName>
        <fullName evidence="9">Translation initiation factor IF-2, mitochondrial</fullName>
    </submittedName>
</protein>
<keyword evidence="3" id="KW-0547">Nucleotide-binding</keyword>
<dbReference type="Pfam" id="PF00009">
    <property type="entry name" value="GTP_EFTU"/>
    <property type="match status" value="1"/>
</dbReference>
<dbReference type="NCBIfam" id="TIGR00231">
    <property type="entry name" value="small_GTP"/>
    <property type="match status" value="1"/>
</dbReference>
<dbReference type="FunFam" id="2.40.30.10:FF:000008">
    <property type="entry name" value="Translation initiation factor IF-2"/>
    <property type="match status" value="1"/>
</dbReference>
<dbReference type="InterPro" id="IPR023115">
    <property type="entry name" value="TIF_IF2_dom3"/>
</dbReference>
<organism evidence="9 10">
    <name type="scientific">Folsomia candida</name>
    <name type="common">Springtail</name>
    <dbReference type="NCBI Taxonomy" id="158441"/>
    <lineage>
        <taxon>Eukaryota</taxon>
        <taxon>Metazoa</taxon>
        <taxon>Ecdysozoa</taxon>
        <taxon>Arthropoda</taxon>
        <taxon>Hexapoda</taxon>
        <taxon>Collembola</taxon>
        <taxon>Entomobryomorpha</taxon>
        <taxon>Isotomoidea</taxon>
        <taxon>Isotomidae</taxon>
        <taxon>Proisotominae</taxon>
        <taxon>Folsomia</taxon>
    </lineage>
</organism>
<keyword evidence="4" id="KW-0648">Protein biosynthesis</keyword>
<evidence type="ECO:0000256" key="6">
    <source>
        <dbReference type="ARBA" id="ARBA00025162"/>
    </source>
</evidence>
<dbReference type="GO" id="GO:0003743">
    <property type="term" value="F:translation initiation factor activity"/>
    <property type="evidence" value="ECO:0007669"/>
    <property type="project" value="UniProtKB-KW"/>
</dbReference>
<gene>
    <name evidence="9" type="ORF">Fcan01_22641</name>
</gene>
<dbReference type="STRING" id="158441.A0A226DDD9"/>
<dbReference type="CDD" id="cd03692">
    <property type="entry name" value="mtIF2_IVc"/>
    <property type="match status" value="1"/>
</dbReference>
<evidence type="ECO:0000256" key="1">
    <source>
        <dbReference type="ARBA" id="ARBA00007733"/>
    </source>
</evidence>
<accession>A0A226DDD9</accession>
<dbReference type="GO" id="GO:0005525">
    <property type="term" value="F:GTP binding"/>
    <property type="evidence" value="ECO:0007669"/>
    <property type="project" value="UniProtKB-KW"/>
</dbReference>
<feature type="chain" id="PRO_5012307873" evidence="7">
    <location>
        <begin position="21"/>
        <end position="744"/>
    </location>
</feature>
<dbReference type="AlphaFoldDB" id="A0A226DDD9"/>
<dbReference type="GO" id="GO:0005737">
    <property type="term" value="C:cytoplasm"/>
    <property type="evidence" value="ECO:0007669"/>
    <property type="project" value="TreeGrafter"/>
</dbReference>
<dbReference type="FunFam" id="3.40.50.300:FF:000019">
    <property type="entry name" value="Translation initiation factor IF-2"/>
    <property type="match status" value="1"/>
</dbReference>
<evidence type="ECO:0000256" key="2">
    <source>
        <dbReference type="ARBA" id="ARBA00022540"/>
    </source>
</evidence>
<evidence type="ECO:0000256" key="7">
    <source>
        <dbReference type="SAM" id="SignalP"/>
    </source>
</evidence>
<dbReference type="SUPFAM" id="SSF50447">
    <property type="entry name" value="Translation proteins"/>
    <property type="match status" value="2"/>
</dbReference>
<evidence type="ECO:0000256" key="5">
    <source>
        <dbReference type="ARBA" id="ARBA00023134"/>
    </source>
</evidence>
<evidence type="ECO:0000256" key="3">
    <source>
        <dbReference type="ARBA" id="ARBA00022741"/>
    </source>
</evidence>
<dbReference type="FunFam" id="3.40.50.10050:FF:000001">
    <property type="entry name" value="Translation initiation factor IF-2"/>
    <property type="match status" value="1"/>
</dbReference>
<dbReference type="InterPro" id="IPR005225">
    <property type="entry name" value="Small_GTP-bd"/>
</dbReference>
<comment type="similarity">
    <text evidence="1">Belongs to the TRAFAC class translation factor GTPase superfamily. Classic translation factor GTPase family. IF-2 subfamily.</text>
</comment>
<comment type="caution">
    <text evidence="9">The sequence shown here is derived from an EMBL/GenBank/DDBJ whole genome shotgun (WGS) entry which is preliminary data.</text>
</comment>
<feature type="domain" description="Tr-type G" evidence="8">
    <location>
        <begin position="190"/>
        <end position="358"/>
    </location>
</feature>
<evidence type="ECO:0000256" key="4">
    <source>
        <dbReference type="ARBA" id="ARBA00022917"/>
    </source>
</evidence>
<dbReference type="Gene3D" id="2.40.30.10">
    <property type="entry name" value="Translation factors"/>
    <property type="match status" value="2"/>
</dbReference>
<dbReference type="PANTHER" id="PTHR43381:SF20">
    <property type="entry name" value="TRANSLATION INITIATION FACTOR IF-2, MITOCHONDRIAL"/>
    <property type="match status" value="1"/>
</dbReference>
<keyword evidence="10" id="KW-1185">Reference proteome</keyword>
<keyword evidence="7" id="KW-0732">Signal</keyword>
<dbReference type="InterPro" id="IPR027417">
    <property type="entry name" value="P-loop_NTPase"/>
</dbReference>
<dbReference type="InterPro" id="IPR000795">
    <property type="entry name" value="T_Tr_GTP-bd_dom"/>
</dbReference>
<dbReference type="PANTHER" id="PTHR43381">
    <property type="entry name" value="TRANSLATION INITIATION FACTOR IF-2-RELATED"/>
    <property type="match status" value="1"/>
</dbReference>
<dbReference type="OMA" id="TIVCYQI"/>
<dbReference type="EMBL" id="LNIX01000025">
    <property type="protein sequence ID" value="OXA42641.1"/>
    <property type="molecule type" value="Genomic_DNA"/>
</dbReference>
<dbReference type="SUPFAM" id="SSF52156">
    <property type="entry name" value="Initiation factor IF2/eIF5b, domain 3"/>
    <property type="match status" value="1"/>
</dbReference>
<dbReference type="GO" id="GO:0003924">
    <property type="term" value="F:GTPase activity"/>
    <property type="evidence" value="ECO:0007669"/>
    <property type="project" value="InterPro"/>
</dbReference>
<keyword evidence="5" id="KW-0342">GTP-binding</keyword>
<dbReference type="InterPro" id="IPR036925">
    <property type="entry name" value="TIF_IF2_dom3_sf"/>
</dbReference>
<proteinExistence type="inferred from homology"/>
<dbReference type="FunFam" id="2.40.30.10:FF:000007">
    <property type="entry name" value="Translation initiation factor IF-2"/>
    <property type="match status" value="1"/>
</dbReference>
<dbReference type="CDD" id="cd01887">
    <property type="entry name" value="IF2_eIF5B"/>
    <property type="match status" value="1"/>
</dbReference>
<evidence type="ECO:0000313" key="10">
    <source>
        <dbReference type="Proteomes" id="UP000198287"/>
    </source>
</evidence>
<dbReference type="Pfam" id="PF11987">
    <property type="entry name" value="IF-2"/>
    <property type="match status" value="1"/>
</dbReference>
<dbReference type="Gene3D" id="3.40.50.10050">
    <property type="entry name" value="Translation initiation factor IF- 2, domain 3"/>
    <property type="match status" value="1"/>
</dbReference>
<keyword evidence="2 9" id="KW-0396">Initiation factor</keyword>
<evidence type="ECO:0000313" key="9">
    <source>
        <dbReference type="EMBL" id="OXA42641.1"/>
    </source>
</evidence>
<dbReference type="Proteomes" id="UP000198287">
    <property type="component" value="Unassembled WGS sequence"/>
</dbReference>
<dbReference type="InterPro" id="IPR015760">
    <property type="entry name" value="TIF_IF2"/>
</dbReference>
<dbReference type="InterPro" id="IPR053905">
    <property type="entry name" value="EF-G-like_DII"/>
</dbReference>
<dbReference type="InterPro" id="IPR044145">
    <property type="entry name" value="IF2_II"/>
</dbReference>
<evidence type="ECO:0000259" key="8">
    <source>
        <dbReference type="PROSITE" id="PS51722"/>
    </source>
</evidence>
<dbReference type="SUPFAM" id="SSF52540">
    <property type="entry name" value="P-loop containing nucleoside triphosphate hydrolases"/>
    <property type="match status" value="1"/>
</dbReference>
<name>A0A226DDD9_FOLCA</name>
<feature type="signal peptide" evidence="7">
    <location>
        <begin position="1"/>
        <end position="20"/>
    </location>
</feature>
<comment type="function">
    <text evidence="6">One of the essential components for the initiation of protein synthesis. Protects formylmethionyl-tRNA from spontaneous hydrolysis and promotes its binding to the 30S ribosomal subunits. Also involved in the hydrolysis of GTP during the formation of the 70S ribosomal complex.</text>
</comment>
<sequence>MTSSLLSRALLTKLLSPILASSSSGGILVHCELVNGASSYSTAAIFRQCRHFRHNNNDSCRALCTSGVGCAAATTKAKKPVLPSPDNKKSKPVVNIWKNMTVSELATSVGRSLDHVFEAMIYVKNADAYDTPKSQIDDIQVIRDIARTLGVRTKIDSPASGKDKTASHHDELEKGAVLNPRPVMAKDLAPRPPVVAIMGHVDHGKTTLLDALRNTAVAASEAGGITQHIGAFVVEVAGGKVTFLDTPGHAAFSALRQRGANGADLVILVVAADDGVMEQTKESIRMIKAANVPMIVAINKIDKGAADVERSKRMLLLEGIQLEDFGGDVQCVPISAAKGTNLPTLVEAILVQAELQNLQSESKGFVEGVVLEARVDPGRGKLCTALVQRGALRKSAILVAGTAWAKVRGMFDEHGHPLQKAGPSTPVEVIGWRDLPSAGDTIYEVESEQIAKSVVECRIAKDMEDKAKSDAVVIEQKHQDHLKVDYKAILAEKRRLGRFRLKPTGPRQKQFQEDTTIRLPIIVKADVDGSIEALLDVLETYDCHDQCRLDLVHYGVGDLTETDIKLAETFQAHIYGFNVKISEQLKNECKKLGIEFRLSNVIYRIIESMKGDIGSRLPTKPVEEILGEATVLALFKVSEGKKKAVMVAGSRCTKGVLKRNALYRVQRGEDVIFDGKIHSMRHLKEEVESIKNGVECGLAFVPRQESKMEEGSAVAEDFSPKEGDHIICYTHNQVAQSCGWDPGF</sequence>
<dbReference type="Pfam" id="PF22042">
    <property type="entry name" value="EF-G_D2"/>
    <property type="match status" value="1"/>
</dbReference>
<dbReference type="CDD" id="cd03702">
    <property type="entry name" value="IF2_mtIF2_II"/>
    <property type="match status" value="1"/>
</dbReference>
<reference evidence="9 10" key="1">
    <citation type="submission" date="2015-12" db="EMBL/GenBank/DDBJ databases">
        <title>The genome of Folsomia candida.</title>
        <authorList>
            <person name="Faddeeva A."/>
            <person name="Derks M.F."/>
            <person name="Anvar Y."/>
            <person name="Smit S."/>
            <person name="Van Straalen N."/>
            <person name="Roelofs D."/>
        </authorList>
    </citation>
    <scope>NUCLEOTIDE SEQUENCE [LARGE SCALE GENOMIC DNA]</scope>
    <source>
        <strain evidence="9 10">VU population</strain>
        <tissue evidence="9">Whole body</tissue>
    </source>
</reference>